<evidence type="ECO:0000313" key="10">
    <source>
        <dbReference type="Proteomes" id="UP001576774"/>
    </source>
</evidence>
<comment type="similarity">
    <text evidence="8">Belongs to the PsbM family.</text>
</comment>
<keyword evidence="5 8" id="KW-1133">Transmembrane helix</keyword>
<keyword evidence="3 8" id="KW-0602">Photosynthesis</keyword>
<evidence type="ECO:0000256" key="2">
    <source>
        <dbReference type="ARBA" id="ARBA00022469"/>
    </source>
</evidence>
<accession>A0ABV4X3D6</accession>
<keyword evidence="8" id="KW-0793">Thylakoid</keyword>
<evidence type="ECO:0000256" key="8">
    <source>
        <dbReference type="HAMAP-Rule" id="MF_00438"/>
    </source>
</evidence>
<dbReference type="HAMAP" id="MF_00438">
    <property type="entry name" value="PSII_PsbM"/>
    <property type="match status" value="1"/>
</dbReference>
<dbReference type="RefSeq" id="WP_413269857.1">
    <property type="nucleotide sequence ID" value="NZ_JBHFNQ010000062.1"/>
</dbReference>
<dbReference type="Pfam" id="PF05151">
    <property type="entry name" value="PsbM"/>
    <property type="match status" value="1"/>
</dbReference>
<comment type="function">
    <text evidence="8">One of the components of the core complex of photosystem II (PSII). PSII is a light-driven water:plastoquinone oxidoreductase that uses light energy to abstract electrons from H(2)O, generating O(2) and a proton gradient subsequently used for ATP formation. It consists of a core antenna complex that captures photons, and an electron transfer chain that converts photonic excitation into a charge separation. This subunit is found at the monomer-monomer interface.</text>
</comment>
<evidence type="ECO:0000256" key="7">
    <source>
        <dbReference type="ARBA" id="ARBA00023276"/>
    </source>
</evidence>
<keyword evidence="7 8" id="KW-0604">Photosystem II</keyword>
<evidence type="ECO:0000256" key="6">
    <source>
        <dbReference type="ARBA" id="ARBA00023136"/>
    </source>
</evidence>
<dbReference type="InterPro" id="IPR037269">
    <property type="entry name" value="PSII_PsbM_sf"/>
</dbReference>
<organism evidence="9 10">
    <name type="scientific">Floridaenema aerugineum BLCC-F46</name>
    <dbReference type="NCBI Taxonomy" id="3153654"/>
    <lineage>
        <taxon>Bacteria</taxon>
        <taxon>Bacillati</taxon>
        <taxon>Cyanobacteriota</taxon>
        <taxon>Cyanophyceae</taxon>
        <taxon>Oscillatoriophycideae</taxon>
        <taxon>Aerosakkonematales</taxon>
        <taxon>Aerosakkonemataceae</taxon>
        <taxon>Floridanema</taxon>
        <taxon>Floridanema aerugineum</taxon>
    </lineage>
</organism>
<dbReference type="NCBIfam" id="TIGR03038">
    <property type="entry name" value="PS_II_psbM"/>
    <property type="match status" value="1"/>
</dbReference>
<dbReference type="PANTHER" id="PTHR35774:SF1">
    <property type="entry name" value="PHOTOSYSTEM II REACTION CENTER PROTEIN M"/>
    <property type="match status" value="1"/>
</dbReference>
<dbReference type="SUPFAM" id="SSF161033">
    <property type="entry name" value="Photosystem II reaction center protein M, PsbM"/>
    <property type="match status" value="1"/>
</dbReference>
<feature type="transmembrane region" description="Helical" evidence="8">
    <location>
        <begin position="6"/>
        <end position="27"/>
    </location>
</feature>
<keyword evidence="4 8" id="KW-0812">Transmembrane</keyword>
<protein>
    <recommendedName>
        <fullName evidence="8">Photosystem II reaction center protein M</fullName>
        <shortName evidence="8">PSII-M</shortName>
    </recommendedName>
</protein>
<keyword evidence="2 8" id="KW-0674">Reaction center</keyword>
<evidence type="ECO:0000256" key="4">
    <source>
        <dbReference type="ARBA" id="ARBA00022692"/>
    </source>
</evidence>
<comment type="subunit">
    <text evidence="8">PSII is composed of 1 copy each of membrane proteins PsbA, PsbB, PsbC, PsbD, PsbE, PsbF, PsbH, PsbI, PsbJ, PsbK, PsbL, PsbM, PsbT, PsbX, PsbY, PsbZ, Psb30/Ycf12, peripheral proteins PsbO, CyanoQ (PsbQ),PsbU, PsbV and a large number of cofactors. It forms dimeric complexes.</text>
</comment>
<comment type="subcellular location">
    <subcellularLocation>
        <location evidence="8">Cellular thylakoid membrane</location>
        <topology evidence="8">Single-pass membrane protein</topology>
    </subcellularLocation>
    <subcellularLocation>
        <location evidence="1">Membrane</location>
        <topology evidence="1">Single-pass membrane protein</topology>
    </subcellularLocation>
</comment>
<dbReference type="EMBL" id="JBHFNQ010000062">
    <property type="protein sequence ID" value="MFB2876733.1"/>
    <property type="molecule type" value="Genomic_DNA"/>
</dbReference>
<gene>
    <name evidence="8 9" type="primary">psbM</name>
    <name evidence="9" type="ORF">ACE1CC_07550</name>
</gene>
<proteinExistence type="inferred from homology"/>
<evidence type="ECO:0000313" key="9">
    <source>
        <dbReference type="EMBL" id="MFB2876733.1"/>
    </source>
</evidence>
<evidence type="ECO:0000256" key="3">
    <source>
        <dbReference type="ARBA" id="ARBA00022531"/>
    </source>
</evidence>
<keyword evidence="6 8" id="KW-0472">Membrane</keyword>
<comment type="caution">
    <text evidence="9">The sequence shown here is derived from an EMBL/GenBank/DDBJ whole genome shotgun (WGS) entry which is preliminary data.</text>
</comment>
<dbReference type="InterPro" id="IPR007826">
    <property type="entry name" value="PSII_PsbM"/>
</dbReference>
<name>A0ABV4X3D6_9CYAN</name>
<evidence type="ECO:0000256" key="5">
    <source>
        <dbReference type="ARBA" id="ARBA00022989"/>
    </source>
</evidence>
<reference evidence="9 10" key="1">
    <citation type="submission" date="2024-09" db="EMBL/GenBank/DDBJ databases">
        <title>Floridaenema gen nov. (Aerosakkonemataceae, Aerosakkonematales ord. nov., Cyanobacteria) from benthic tropical and subtropical fresh waters, with the description of four new species.</title>
        <authorList>
            <person name="Moretto J.A."/>
            <person name="Berthold D.E."/>
            <person name="Lefler F.W."/>
            <person name="Huang I.-S."/>
            <person name="Laughinghouse H. IV."/>
        </authorList>
    </citation>
    <scope>NUCLEOTIDE SEQUENCE [LARGE SCALE GENOMIC DNA]</scope>
    <source>
        <strain evidence="9 10">BLCC-F46</strain>
    </source>
</reference>
<dbReference type="Proteomes" id="UP001576774">
    <property type="component" value="Unassembled WGS sequence"/>
</dbReference>
<evidence type="ECO:0000256" key="1">
    <source>
        <dbReference type="ARBA" id="ARBA00004167"/>
    </source>
</evidence>
<sequence>MEVNDLGFVASILFVLVPTVFLLILYIQTNTRGTDKNV</sequence>
<dbReference type="PANTHER" id="PTHR35774">
    <property type="entry name" value="PHOTOSYSTEM II REACTION CENTER PROTEIN M"/>
    <property type="match status" value="1"/>
</dbReference>
<keyword evidence="10" id="KW-1185">Reference proteome</keyword>